<dbReference type="AlphaFoldDB" id="A0A6J6BCZ2"/>
<dbReference type="PANTHER" id="PTHR22642:SF2">
    <property type="entry name" value="PROTEIN LONG AFTER FAR-RED 3"/>
    <property type="match status" value="1"/>
</dbReference>
<dbReference type="Pfam" id="PF07969">
    <property type="entry name" value="Amidohydro_3"/>
    <property type="match status" value="1"/>
</dbReference>
<dbReference type="InterPro" id="IPR032466">
    <property type="entry name" value="Metal_Hydrolase"/>
</dbReference>
<dbReference type="Gene3D" id="2.30.40.10">
    <property type="entry name" value="Urease, subunit C, domain 1"/>
    <property type="match status" value="1"/>
</dbReference>
<dbReference type="SUPFAM" id="SSF51556">
    <property type="entry name" value="Metallo-dependent hydrolases"/>
    <property type="match status" value="1"/>
</dbReference>
<evidence type="ECO:0000259" key="1">
    <source>
        <dbReference type="Pfam" id="PF07969"/>
    </source>
</evidence>
<evidence type="ECO:0000313" key="2">
    <source>
        <dbReference type="EMBL" id="CAB4536544.1"/>
    </source>
</evidence>
<protein>
    <submittedName>
        <fullName evidence="2">Unannotated protein</fullName>
    </submittedName>
</protein>
<dbReference type="InterPro" id="IPR011059">
    <property type="entry name" value="Metal-dep_hydrolase_composite"/>
</dbReference>
<proteinExistence type="predicted"/>
<name>A0A6J6BCZ2_9ZZZZ</name>
<gene>
    <name evidence="2" type="ORF">UFOPK1413_00507</name>
</gene>
<dbReference type="Gene3D" id="3.20.20.140">
    <property type="entry name" value="Metal-dependent hydrolases"/>
    <property type="match status" value="1"/>
</dbReference>
<dbReference type="Gene3D" id="3.10.310.70">
    <property type="match status" value="1"/>
</dbReference>
<accession>A0A6J6BCZ2</accession>
<dbReference type="PANTHER" id="PTHR22642">
    <property type="entry name" value="IMIDAZOLONEPROPIONASE"/>
    <property type="match status" value="1"/>
</dbReference>
<feature type="domain" description="Amidohydrolase 3" evidence="1">
    <location>
        <begin position="38"/>
        <end position="426"/>
    </location>
</feature>
<sequence>MMIRNALDHGVLIDIEVTNGVITAIIPATGGFHSGDFDAEGDEVLPGLWDEHVHIRSWAQMRTRANLLPADDSDAVVEILRKHPADGVEPIVGHGLRWALWTNPPRMSALDAVSTTRPVVAFSMDVHSVWINSVAAREFDVVGIAGESGILVEHDAFRVLSRMSDIDDDVMDTLIAEAFTAAKAQGIVGITSFEMESLTDWDRRIAKGIDLIQVRASLYPERIHEAFNRELRTGDSVGGRVEMGFLKVITDGSINTRTAYMHAPYEGEASVGVLNTEVPELERLVREATNHGVTAALHAIGDKANTVVIDTFEKVGVGGRIEHAQMVLPEDVQRMATLGLTASIQPAHAVDDRDVAEKLWGDRVSYAYPMKSFLDAGVKLILGSDAPVAPLDPWHTIEMATARTGDGRPTWRPEEALTRSQAIKASARTTIDVGQPADLIFVGPDGVIPFE</sequence>
<organism evidence="2">
    <name type="scientific">freshwater metagenome</name>
    <dbReference type="NCBI Taxonomy" id="449393"/>
    <lineage>
        <taxon>unclassified sequences</taxon>
        <taxon>metagenomes</taxon>
        <taxon>ecological metagenomes</taxon>
    </lineage>
</organism>
<dbReference type="GO" id="GO:0016810">
    <property type="term" value="F:hydrolase activity, acting on carbon-nitrogen (but not peptide) bonds"/>
    <property type="evidence" value="ECO:0007669"/>
    <property type="project" value="InterPro"/>
</dbReference>
<reference evidence="2" key="1">
    <citation type="submission" date="2020-05" db="EMBL/GenBank/DDBJ databases">
        <authorList>
            <person name="Chiriac C."/>
            <person name="Salcher M."/>
            <person name="Ghai R."/>
            <person name="Kavagutti S V."/>
        </authorList>
    </citation>
    <scope>NUCLEOTIDE SEQUENCE</scope>
</reference>
<dbReference type="SUPFAM" id="SSF51338">
    <property type="entry name" value="Composite domain of metallo-dependent hydrolases"/>
    <property type="match status" value="1"/>
</dbReference>
<dbReference type="EMBL" id="CAEZSG010000061">
    <property type="protein sequence ID" value="CAB4536544.1"/>
    <property type="molecule type" value="Genomic_DNA"/>
</dbReference>
<dbReference type="InterPro" id="IPR013108">
    <property type="entry name" value="Amidohydro_3"/>
</dbReference>